<protein>
    <submittedName>
        <fullName evidence="1">Uncharacterized protein</fullName>
    </submittedName>
</protein>
<sequence>MFESFCHASGIIIITASGRLRPPRTRSSRTLSNAPESEEVASTIGRSIDSSSFVRPSFSLSMRPSRAVIQFLFPLRVLISPLWPKTRIGCARSQLGKVFVENLE</sequence>
<dbReference type="EMBL" id="GBRH01195029">
    <property type="protein sequence ID" value="JAE02867.1"/>
    <property type="molecule type" value="Transcribed_RNA"/>
</dbReference>
<reference evidence="1" key="1">
    <citation type="submission" date="2014-09" db="EMBL/GenBank/DDBJ databases">
        <authorList>
            <person name="Magalhaes I.L.F."/>
            <person name="Oliveira U."/>
            <person name="Santos F.R."/>
            <person name="Vidigal T.H.D.A."/>
            <person name="Brescovit A.D."/>
            <person name="Santos A.J."/>
        </authorList>
    </citation>
    <scope>NUCLEOTIDE SEQUENCE</scope>
    <source>
        <tissue evidence="1">Shoot tissue taken approximately 20 cm above the soil surface</tissue>
    </source>
</reference>
<accession>A0A0A9ERY2</accession>
<dbReference type="AlphaFoldDB" id="A0A0A9ERY2"/>
<name>A0A0A9ERY2_ARUDO</name>
<organism evidence="1">
    <name type="scientific">Arundo donax</name>
    <name type="common">Giant reed</name>
    <name type="synonym">Donax arundinaceus</name>
    <dbReference type="NCBI Taxonomy" id="35708"/>
    <lineage>
        <taxon>Eukaryota</taxon>
        <taxon>Viridiplantae</taxon>
        <taxon>Streptophyta</taxon>
        <taxon>Embryophyta</taxon>
        <taxon>Tracheophyta</taxon>
        <taxon>Spermatophyta</taxon>
        <taxon>Magnoliopsida</taxon>
        <taxon>Liliopsida</taxon>
        <taxon>Poales</taxon>
        <taxon>Poaceae</taxon>
        <taxon>PACMAD clade</taxon>
        <taxon>Arundinoideae</taxon>
        <taxon>Arundineae</taxon>
        <taxon>Arundo</taxon>
    </lineage>
</organism>
<reference evidence="1" key="2">
    <citation type="journal article" date="2015" name="Data Brief">
        <title>Shoot transcriptome of the giant reed, Arundo donax.</title>
        <authorList>
            <person name="Barrero R.A."/>
            <person name="Guerrero F.D."/>
            <person name="Moolhuijzen P."/>
            <person name="Goolsby J.A."/>
            <person name="Tidwell J."/>
            <person name="Bellgard S.E."/>
            <person name="Bellgard M.I."/>
        </authorList>
    </citation>
    <scope>NUCLEOTIDE SEQUENCE</scope>
    <source>
        <tissue evidence="1">Shoot tissue taken approximately 20 cm above the soil surface</tissue>
    </source>
</reference>
<evidence type="ECO:0000313" key="1">
    <source>
        <dbReference type="EMBL" id="JAE02867.1"/>
    </source>
</evidence>
<proteinExistence type="predicted"/>